<reference evidence="3" key="1">
    <citation type="submission" date="2024-07" db="EMBL/GenBank/DDBJ databases">
        <title>Genome Analysis of a Potential Novel Vibrio Species Secreting pH- and Thermo-stable Alginate Lyase and its Application in Producing Alginate Oligosaccharides.</title>
        <authorList>
            <person name="Huang H."/>
            <person name="Bao K."/>
        </authorList>
    </citation>
    <scope>NUCLEOTIDE SEQUENCE</scope>
    <source>
        <strain evidence="3">HB236076</strain>
    </source>
</reference>
<evidence type="ECO:0008006" key="4">
    <source>
        <dbReference type="Google" id="ProtNLM"/>
    </source>
</evidence>
<accession>A0AB39HH01</accession>
<feature type="region of interest" description="Disordered" evidence="1">
    <location>
        <begin position="1"/>
        <end position="24"/>
    </location>
</feature>
<evidence type="ECO:0000313" key="3">
    <source>
        <dbReference type="EMBL" id="XDK25479.1"/>
    </source>
</evidence>
<sequence length="364" mass="40767">MDDTRVADRHGAEHSVELSGERSKSQPAQALDVHYLEGLKRCPEVKIWYWARVLIFGLTLVVGVGGAARLGERFYQQQQALTTQQREVEGVERAMLALPKRQAELHALQRAWHYRGAPLVLSSDTLGAWLSSQGRDKAPTLTLTVTPVFEAPVFEAPGSDGRVSDEPVVDKRMPDTKTSGYRLVVNGPVQGLSQWLSDLAAQALAIESLNWSRQAQGQWQLTLEVSHLAWPESWLAEFSSAPLTSSITPRASSSHWMKTRTGFASRVLLPAKPRHQCVPDSVSAFANAKLSQLHIQGRSQYQQRDFVWLRDPTSRAIASVSPGQWFARPAHLLTEVLPHAIVTQQGHWAQGRCHWRRQQWPYVD</sequence>
<proteinExistence type="predicted"/>
<keyword evidence="2" id="KW-0472">Membrane</keyword>
<name>A0AB39HH01_9VIBR</name>
<evidence type="ECO:0000256" key="1">
    <source>
        <dbReference type="SAM" id="MobiDB-lite"/>
    </source>
</evidence>
<dbReference type="KEGG" id="vih:AB0763_02210"/>
<feature type="transmembrane region" description="Helical" evidence="2">
    <location>
        <begin position="47"/>
        <end position="68"/>
    </location>
</feature>
<gene>
    <name evidence="3" type="ORF">AB0763_02210</name>
</gene>
<organism evidence="3">
    <name type="scientific">Vibrio sp. HB236076</name>
    <dbReference type="NCBI Taxonomy" id="3232307"/>
    <lineage>
        <taxon>Bacteria</taxon>
        <taxon>Pseudomonadati</taxon>
        <taxon>Pseudomonadota</taxon>
        <taxon>Gammaproteobacteria</taxon>
        <taxon>Vibrionales</taxon>
        <taxon>Vibrionaceae</taxon>
        <taxon>Vibrio</taxon>
    </lineage>
</organism>
<keyword evidence="2" id="KW-0812">Transmembrane</keyword>
<dbReference type="RefSeq" id="WP_306102361.1">
    <property type="nucleotide sequence ID" value="NZ_CP162601.1"/>
</dbReference>
<keyword evidence="2" id="KW-1133">Transmembrane helix</keyword>
<protein>
    <recommendedName>
        <fullName evidence="4">Pilus assembly protein</fullName>
    </recommendedName>
</protein>
<evidence type="ECO:0000256" key="2">
    <source>
        <dbReference type="SAM" id="Phobius"/>
    </source>
</evidence>
<dbReference type="AlphaFoldDB" id="A0AB39HH01"/>
<dbReference type="EMBL" id="CP162601">
    <property type="protein sequence ID" value="XDK25479.1"/>
    <property type="molecule type" value="Genomic_DNA"/>
</dbReference>